<evidence type="ECO:0000313" key="2">
    <source>
        <dbReference type="Proteomes" id="UP000002791"/>
    </source>
</evidence>
<dbReference type="AlphaFoldDB" id="H5XLM7"/>
<dbReference type="EMBL" id="CM001440">
    <property type="protein sequence ID" value="EHR60925.1"/>
    <property type="molecule type" value="Genomic_DNA"/>
</dbReference>
<dbReference type="HOGENOM" id="CLU_2865136_0_0_11"/>
<organism evidence="1 2">
    <name type="scientific">Saccharomonospora cyanea NA-134</name>
    <dbReference type="NCBI Taxonomy" id="882082"/>
    <lineage>
        <taxon>Bacteria</taxon>
        <taxon>Bacillati</taxon>
        <taxon>Actinomycetota</taxon>
        <taxon>Actinomycetes</taxon>
        <taxon>Pseudonocardiales</taxon>
        <taxon>Pseudonocardiaceae</taxon>
        <taxon>Saccharomonospora</taxon>
    </lineage>
</organism>
<evidence type="ECO:0000313" key="1">
    <source>
        <dbReference type="EMBL" id="EHR60925.1"/>
    </source>
</evidence>
<sequence length="64" mass="6576">MFTVTGSGYLGGAQVTVRGARIGADGTFGFFWSTFAAADGTVTMRLPVPRVPGITITVNGIRPG</sequence>
<accession>H5XLM7</accession>
<dbReference type="Proteomes" id="UP000002791">
    <property type="component" value="Chromosome"/>
</dbReference>
<keyword evidence="2" id="KW-1185">Reference proteome</keyword>
<name>H5XLM7_9PSEU</name>
<evidence type="ECO:0008006" key="3">
    <source>
        <dbReference type="Google" id="ProtNLM"/>
    </source>
</evidence>
<gene>
    <name evidence="1" type="ORF">SaccyDRAFT_2031</name>
</gene>
<protein>
    <recommendedName>
        <fullName evidence="3">IPT/TIG domain-containing protein</fullName>
    </recommendedName>
</protein>
<proteinExistence type="predicted"/>
<reference evidence="1 2" key="1">
    <citation type="submission" date="2011-11" db="EMBL/GenBank/DDBJ databases">
        <title>The Noncontiguous Finished sequence of Saccharomonospora cyanea NA-134.</title>
        <authorList>
            <consortium name="US DOE Joint Genome Institute"/>
            <person name="Lucas S."/>
            <person name="Han J."/>
            <person name="Lapidus A."/>
            <person name="Cheng J.-F."/>
            <person name="Goodwin L."/>
            <person name="Pitluck S."/>
            <person name="Peters L."/>
            <person name="Ovchinnikova G."/>
            <person name="Lu M."/>
            <person name="Detter J.C."/>
            <person name="Han C."/>
            <person name="Tapia R."/>
            <person name="Land M."/>
            <person name="Hauser L."/>
            <person name="Kyrpides N."/>
            <person name="Ivanova N."/>
            <person name="Pagani I."/>
            <person name="Brambilla E.-M."/>
            <person name="Klenk H.-P."/>
            <person name="Woyke T."/>
        </authorList>
    </citation>
    <scope>NUCLEOTIDE SEQUENCE [LARGE SCALE GENOMIC DNA]</scope>
    <source>
        <strain evidence="1 2">NA-134</strain>
    </source>
</reference>